<organism evidence="1 2">
    <name type="scientific">Cirrhinus molitorella</name>
    <name type="common">mud carp</name>
    <dbReference type="NCBI Taxonomy" id="172907"/>
    <lineage>
        <taxon>Eukaryota</taxon>
        <taxon>Metazoa</taxon>
        <taxon>Chordata</taxon>
        <taxon>Craniata</taxon>
        <taxon>Vertebrata</taxon>
        <taxon>Euteleostomi</taxon>
        <taxon>Actinopterygii</taxon>
        <taxon>Neopterygii</taxon>
        <taxon>Teleostei</taxon>
        <taxon>Ostariophysi</taxon>
        <taxon>Cypriniformes</taxon>
        <taxon>Cyprinidae</taxon>
        <taxon>Labeoninae</taxon>
        <taxon>Labeonini</taxon>
        <taxon>Cirrhinus</taxon>
    </lineage>
</organism>
<reference evidence="1 2" key="1">
    <citation type="submission" date="2023-09" db="EMBL/GenBank/DDBJ databases">
        <authorList>
            <person name="Wang M."/>
        </authorList>
    </citation>
    <scope>NUCLEOTIDE SEQUENCE [LARGE SCALE GENOMIC DNA]</scope>
    <source>
        <strain evidence="1">GT-2023</strain>
        <tissue evidence="1">Liver</tissue>
    </source>
</reference>
<sequence>MDTGTAEIFHTHYWYFTSIIIGNFISKSYSTGTRELRNNNANDSRKETTEYCHREREIINCCTIPSTRKRTNITISHSTKWKYTTTKEATTQSKAE</sequence>
<dbReference type="EMBL" id="JAYMGO010000024">
    <property type="protein sequence ID" value="KAL1248339.1"/>
    <property type="molecule type" value="Genomic_DNA"/>
</dbReference>
<protein>
    <submittedName>
        <fullName evidence="1">Uncharacterized protein</fullName>
    </submittedName>
</protein>
<evidence type="ECO:0000313" key="2">
    <source>
        <dbReference type="Proteomes" id="UP001558613"/>
    </source>
</evidence>
<accession>A0ABR3L9G4</accession>
<comment type="caution">
    <text evidence="1">The sequence shown here is derived from an EMBL/GenBank/DDBJ whole genome shotgun (WGS) entry which is preliminary data.</text>
</comment>
<keyword evidence="2" id="KW-1185">Reference proteome</keyword>
<proteinExistence type="predicted"/>
<dbReference type="Proteomes" id="UP001558613">
    <property type="component" value="Unassembled WGS sequence"/>
</dbReference>
<evidence type="ECO:0000313" key="1">
    <source>
        <dbReference type="EMBL" id="KAL1248339.1"/>
    </source>
</evidence>
<gene>
    <name evidence="1" type="ORF">QQF64_021657</name>
</gene>
<name>A0ABR3L9G4_9TELE</name>